<name>A0A1I0CUX0_9GAMM</name>
<proteinExistence type="predicted"/>
<feature type="domain" description="Insertion element IS150 protein InsJ-like helix-turn-helix" evidence="1">
    <location>
        <begin position="18"/>
        <end position="70"/>
    </location>
</feature>
<dbReference type="InterPro" id="IPR009057">
    <property type="entry name" value="Homeodomain-like_sf"/>
</dbReference>
<dbReference type="EMBL" id="FOHZ01000006">
    <property type="protein sequence ID" value="SET23550.1"/>
    <property type="molecule type" value="Genomic_DNA"/>
</dbReference>
<reference evidence="4" key="2">
    <citation type="submission" date="2016-10" db="EMBL/GenBank/DDBJ databases">
        <authorList>
            <person name="Varghese N."/>
            <person name="Submissions S."/>
        </authorList>
    </citation>
    <scope>NUCLEOTIDE SEQUENCE [LARGE SCALE GENOMIC DNA]</scope>
    <source>
        <strain evidence="4">CGMCC 1.6489</strain>
    </source>
</reference>
<dbReference type="Proteomes" id="UP000198762">
    <property type="component" value="Unassembled WGS sequence"/>
</dbReference>
<dbReference type="Pfam" id="PF13518">
    <property type="entry name" value="HTH_28"/>
    <property type="match status" value="1"/>
</dbReference>
<evidence type="ECO:0000313" key="3">
    <source>
        <dbReference type="EMBL" id="SET67734.1"/>
    </source>
</evidence>
<evidence type="ECO:0000313" key="2">
    <source>
        <dbReference type="EMBL" id="SET23550.1"/>
    </source>
</evidence>
<sequence length="89" mass="10187">MRHDDGRKLDHKTLEAIRVRAVQRVMDGESPEVVIKALGMSRARIYEWLAAYREGGFDALKAKQISGRPKKLSGAQIRELYTWITTFTP</sequence>
<organism evidence="2 4">
    <name type="scientific">Marinobacter segnicrescens</name>
    <dbReference type="NCBI Taxonomy" id="430453"/>
    <lineage>
        <taxon>Bacteria</taxon>
        <taxon>Pseudomonadati</taxon>
        <taxon>Pseudomonadota</taxon>
        <taxon>Gammaproteobacteria</taxon>
        <taxon>Pseudomonadales</taxon>
        <taxon>Marinobacteraceae</taxon>
        <taxon>Marinobacter</taxon>
    </lineage>
</organism>
<evidence type="ECO:0000259" key="1">
    <source>
        <dbReference type="Pfam" id="PF13518"/>
    </source>
</evidence>
<dbReference type="RefSeq" id="WP_143066583.1">
    <property type="nucleotide sequence ID" value="NZ_FOHZ01000006.1"/>
</dbReference>
<gene>
    <name evidence="2" type="ORF">SAMN04487962_1061</name>
    <name evidence="3" type="ORF">SAMN04487962_11668</name>
</gene>
<feature type="non-terminal residue" evidence="2">
    <location>
        <position position="89"/>
    </location>
</feature>
<evidence type="ECO:0000313" key="4">
    <source>
        <dbReference type="Proteomes" id="UP000198762"/>
    </source>
</evidence>
<dbReference type="OrthoDB" id="6199461at2"/>
<protein>
    <submittedName>
        <fullName evidence="2">Winged helix-turn helix</fullName>
    </submittedName>
</protein>
<dbReference type="EMBL" id="FOHZ01000016">
    <property type="protein sequence ID" value="SET67734.1"/>
    <property type="molecule type" value="Genomic_DNA"/>
</dbReference>
<dbReference type="STRING" id="430453.SAMN04487962_1061"/>
<reference evidence="2" key="1">
    <citation type="submission" date="2016-10" db="EMBL/GenBank/DDBJ databases">
        <authorList>
            <person name="de Groot N.N."/>
        </authorList>
    </citation>
    <scope>NUCLEOTIDE SEQUENCE [LARGE SCALE GENOMIC DNA]</scope>
    <source>
        <strain evidence="2">CGMCC 1.6489</strain>
    </source>
</reference>
<keyword evidence="4" id="KW-1185">Reference proteome</keyword>
<accession>A0A1I0CUX0</accession>
<dbReference type="SUPFAM" id="SSF46689">
    <property type="entry name" value="Homeodomain-like"/>
    <property type="match status" value="1"/>
</dbReference>
<dbReference type="AlphaFoldDB" id="A0A1I0CUX0"/>
<dbReference type="InterPro" id="IPR055247">
    <property type="entry name" value="InsJ-like_HTH"/>
</dbReference>